<sequence>MRIPMGQFQTANVVPTAERNRVVTLDADNRGQQALAAAVGGIAERQIDQQNQEAKALSRVKATNLLMDRERQIGTITTDLGEKLRQGLIDPDQAQSAYQAAVGKLDPVQPQGLDQVELEQFGLGLRKVQESGFRGIEKAVGQARIATARSDLDSRMDLLGKDAALPGAKPEALIARMDDEDIDTVGRMAYGVDWSRRKQDFKDGVYMTHATQQLIGARNDLGALQNLQTQLTAEDGYYTTKLDPDRRNQLLNSVTGKIFQVQEHNARQAEIREQRAMRILDQMDRQAATGIPPSPAEQQRWQAALSGTSMAGEYASRVEQMNQVQTLLRMPLADQQSFIQQQRQQLATNGGSVDQIANVDRLERAVESNMKQMRDQPLEWNAMRTGAAVEPLDFSGIGTPEGQAALSAQIAARMDTINAMRKQVGPEVSRNPFLPQEAGMLKAALAQADDSTKLQVVGAIAQATTNANDFGGALKVIAADDQPLMLAGMAQARQLKGDDGADVAPLILAGNKVLKDKSSPMPTEAKLRAAFDESVGQAIPSGSSQREQAFSAYKALYAGMAGPAGVTHDGTAAEVDDKLAAKALEMATGGISQVKTGWFSREKVVRPYGMTDDDFQDALGSQIGALAERSGIAKGSLESMPLMPVQGTEGAYYLLNGGRMQLDPKTGEPLIVRVR</sequence>
<keyword evidence="6" id="KW-1185">Reference proteome</keyword>
<organism evidence="4 5">
    <name type="scientific">Ectopseudomonas alcaliphila</name>
    <dbReference type="NCBI Taxonomy" id="101564"/>
    <lineage>
        <taxon>Bacteria</taxon>
        <taxon>Pseudomonadati</taxon>
        <taxon>Pseudomonadota</taxon>
        <taxon>Gammaproteobacteria</taxon>
        <taxon>Pseudomonadales</taxon>
        <taxon>Pseudomonadaceae</taxon>
        <taxon>Ectopseudomonas</taxon>
    </lineage>
</organism>
<reference evidence="1 6" key="2">
    <citation type="submission" date="2023-11" db="EMBL/GenBank/DDBJ databases">
        <title>MicrobeMod: A computational toolkit for identifying prokaryotic methylation and restriction-modification with nanopore sequencing.</title>
        <authorList>
            <person name="Crits-Christoph A."/>
            <person name="Kang S.C."/>
            <person name="Lee H."/>
            <person name="Ostrov N."/>
        </authorList>
    </citation>
    <scope>NUCLEOTIDE SEQUENCE [LARGE SCALE GENOMIC DNA]</scope>
    <source>
        <strain evidence="1 6">ATCC BAA-571</strain>
    </source>
</reference>
<dbReference type="OrthoDB" id="6766629at2"/>
<evidence type="ECO:0000313" key="6">
    <source>
        <dbReference type="Proteomes" id="UP001278050"/>
    </source>
</evidence>
<name>A0A1G7JGL0_9GAMM</name>
<protein>
    <submittedName>
        <fullName evidence="4">Uncharacterized protein</fullName>
    </submittedName>
</protein>
<accession>A0A1G7JGL0</accession>
<dbReference type="EMBL" id="FNAE01000006">
    <property type="protein sequence ID" value="SDF24048.1"/>
    <property type="molecule type" value="Genomic_DNA"/>
</dbReference>
<evidence type="ECO:0000313" key="2">
    <source>
        <dbReference type="EMBL" id="MDX5995444.1"/>
    </source>
</evidence>
<dbReference type="AlphaFoldDB" id="A0A1G7JGL0"/>
<dbReference type="EMBL" id="JAWXXP010000001">
    <property type="protein sequence ID" value="MDX5990474.1"/>
    <property type="molecule type" value="Genomic_DNA"/>
</dbReference>
<dbReference type="EMBL" id="JAWXXP010000001">
    <property type="protein sequence ID" value="MDX5995444.1"/>
    <property type="molecule type" value="Genomic_DNA"/>
</dbReference>
<dbReference type="Proteomes" id="UP000182413">
    <property type="component" value="Unassembled WGS sequence"/>
</dbReference>
<evidence type="ECO:0000313" key="1">
    <source>
        <dbReference type="EMBL" id="MDX5990474.1"/>
    </source>
</evidence>
<proteinExistence type="predicted"/>
<reference evidence="4 5" key="1">
    <citation type="submission" date="2016-10" db="EMBL/GenBank/DDBJ databases">
        <authorList>
            <person name="de Groot N.N."/>
        </authorList>
    </citation>
    <scope>NUCLEOTIDE SEQUENCE [LARGE SCALE GENOMIC DNA]</scope>
    <source>
        <strain evidence="4 5">JCM 10630</strain>
    </source>
</reference>
<dbReference type="EMBL" id="JAWXXP010000002">
    <property type="protein sequence ID" value="MDX5995489.1"/>
    <property type="molecule type" value="Genomic_DNA"/>
</dbReference>
<gene>
    <name evidence="4" type="ORF">SAMN05216575_106224</name>
    <name evidence="1" type="ORF">SIM71_00160</name>
    <name evidence="2" type="ORF">SIM71_25565</name>
    <name evidence="3" type="ORF">SIM71_25795</name>
</gene>
<dbReference type="RefSeq" id="WP_074680672.1">
    <property type="nucleotide sequence ID" value="NZ_CBCSET010000010.1"/>
</dbReference>
<dbReference type="Proteomes" id="UP001278050">
    <property type="component" value="Unassembled WGS sequence"/>
</dbReference>
<evidence type="ECO:0000313" key="5">
    <source>
        <dbReference type="Proteomes" id="UP000182413"/>
    </source>
</evidence>
<evidence type="ECO:0000313" key="3">
    <source>
        <dbReference type="EMBL" id="MDX5995489.1"/>
    </source>
</evidence>
<evidence type="ECO:0000313" key="4">
    <source>
        <dbReference type="EMBL" id="SDF24048.1"/>
    </source>
</evidence>